<dbReference type="OrthoDB" id="2804453at2759"/>
<evidence type="ECO:0000313" key="3">
    <source>
        <dbReference type="Proteomes" id="UP000054166"/>
    </source>
</evidence>
<dbReference type="AlphaFoldDB" id="A0A0C3EJF1"/>
<proteinExistence type="predicted"/>
<reference evidence="2 3" key="1">
    <citation type="submission" date="2014-04" db="EMBL/GenBank/DDBJ databases">
        <authorList>
            <consortium name="DOE Joint Genome Institute"/>
            <person name="Kuo A."/>
            <person name="Tarkka M."/>
            <person name="Buscot F."/>
            <person name="Kohler A."/>
            <person name="Nagy L.G."/>
            <person name="Floudas D."/>
            <person name="Copeland A."/>
            <person name="Barry K.W."/>
            <person name="Cichocki N."/>
            <person name="Veneault-Fourrey C."/>
            <person name="LaButti K."/>
            <person name="Lindquist E.A."/>
            <person name="Lipzen A."/>
            <person name="Lundell T."/>
            <person name="Morin E."/>
            <person name="Murat C."/>
            <person name="Sun H."/>
            <person name="Tunlid A."/>
            <person name="Henrissat B."/>
            <person name="Grigoriev I.V."/>
            <person name="Hibbett D.S."/>
            <person name="Martin F."/>
            <person name="Nordberg H.P."/>
            <person name="Cantor M.N."/>
            <person name="Hua S.X."/>
        </authorList>
    </citation>
    <scope>NUCLEOTIDE SEQUENCE [LARGE SCALE GENOMIC DNA]</scope>
    <source>
        <strain evidence="2 3">F 1598</strain>
    </source>
</reference>
<protein>
    <submittedName>
        <fullName evidence="2">Uncharacterized protein</fullName>
    </submittedName>
</protein>
<feature type="transmembrane region" description="Helical" evidence="1">
    <location>
        <begin position="53"/>
        <end position="75"/>
    </location>
</feature>
<name>A0A0C3EJF1_PILCF</name>
<evidence type="ECO:0000313" key="2">
    <source>
        <dbReference type="EMBL" id="KIM72760.1"/>
    </source>
</evidence>
<dbReference type="STRING" id="765440.A0A0C3EJF1"/>
<evidence type="ECO:0000256" key="1">
    <source>
        <dbReference type="SAM" id="Phobius"/>
    </source>
</evidence>
<keyword evidence="1" id="KW-0812">Transmembrane</keyword>
<organism evidence="2 3">
    <name type="scientific">Piloderma croceum (strain F 1598)</name>
    <dbReference type="NCBI Taxonomy" id="765440"/>
    <lineage>
        <taxon>Eukaryota</taxon>
        <taxon>Fungi</taxon>
        <taxon>Dikarya</taxon>
        <taxon>Basidiomycota</taxon>
        <taxon>Agaricomycotina</taxon>
        <taxon>Agaricomycetes</taxon>
        <taxon>Agaricomycetidae</taxon>
        <taxon>Atheliales</taxon>
        <taxon>Atheliaceae</taxon>
        <taxon>Piloderma</taxon>
    </lineage>
</organism>
<feature type="transmembrane region" description="Helical" evidence="1">
    <location>
        <begin position="95"/>
        <end position="116"/>
    </location>
</feature>
<keyword evidence="1" id="KW-1133">Transmembrane helix</keyword>
<reference evidence="3" key="2">
    <citation type="submission" date="2015-01" db="EMBL/GenBank/DDBJ databases">
        <title>Evolutionary Origins and Diversification of the Mycorrhizal Mutualists.</title>
        <authorList>
            <consortium name="DOE Joint Genome Institute"/>
            <consortium name="Mycorrhizal Genomics Consortium"/>
            <person name="Kohler A."/>
            <person name="Kuo A."/>
            <person name="Nagy L.G."/>
            <person name="Floudas D."/>
            <person name="Copeland A."/>
            <person name="Barry K.W."/>
            <person name="Cichocki N."/>
            <person name="Veneault-Fourrey C."/>
            <person name="LaButti K."/>
            <person name="Lindquist E.A."/>
            <person name="Lipzen A."/>
            <person name="Lundell T."/>
            <person name="Morin E."/>
            <person name="Murat C."/>
            <person name="Riley R."/>
            <person name="Ohm R."/>
            <person name="Sun H."/>
            <person name="Tunlid A."/>
            <person name="Henrissat B."/>
            <person name="Grigoriev I.V."/>
            <person name="Hibbett D.S."/>
            <person name="Martin F."/>
        </authorList>
    </citation>
    <scope>NUCLEOTIDE SEQUENCE [LARGE SCALE GENOMIC DNA]</scope>
    <source>
        <strain evidence="3">F 1598</strain>
    </source>
</reference>
<gene>
    <name evidence="2" type="ORF">PILCRDRAFT_15822</name>
</gene>
<dbReference type="EMBL" id="KN833108">
    <property type="protein sequence ID" value="KIM72760.1"/>
    <property type="molecule type" value="Genomic_DNA"/>
</dbReference>
<keyword evidence="3" id="KW-1185">Reference proteome</keyword>
<dbReference type="Proteomes" id="UP000054166">
    <property type="component" value="Unassembled WGS sequence"/>
</dbReference>
<dbReference type="HOGENOM" id="CLU_883130_0_0_1"/>
<feature type="transmembrane region" description="Helical" evidence="1">
    <location>
        <begin position="159"/>
        <end position="181"/>
    </location>
</feature>
<accession>A0A0C3EJF1</accession>
<keyword evidence="1" id="KW-0472">Membrane</keyword>
<sequence length="315" mass="34138">MAEILYDPYAGYNVHQRRSPSDVNADPRSPILHLEDGQDSHKDKLSFRGSNLLTLRVICIWLHILLVLLHLALLIAWTHHFEHGVVVSPSRSTTISTTIIVASQFFISTYTVLLVVTTQRLALYGILLRRQTLTATHDESTAWVGLGSALLVLWKQTHIAASVVGTSLITIYLVGISVLHISTPSLFTLQVFDQPNSTMISTRIGMPKIYQPNSTSDQNPALTWEVITPSLSYLGYVDPSNTIGVQNGTLFDVLGDNNGTGTVAVGATSFNVSCGFVSNATVVGDTGTTWTAKFNAGGIEMGFELGAISKVAFFS</sequence>
<dbReference type="InParanoid" id="A0A0C3EJF1"/>